<dbReference type="Gene3D" id="3.40.50.12550">
    <property type="entry name" value="Ubiquitin-activating enzyme E1, inactive adenylation domain, subdomain 2"/>
    <property type="match status" value="1"/>
</dbReference>
<dbReference type="Proteomes" id="UP001642484">
    <property type="component" value="Unassembled WGS sequence"/>
</dbReference>
<dbReference type="InterPro" id="IPR035985">
    <property type="entry name" value="Ubiquitin-activating_enz"/>
</dbReference>
<feature type="region of interest" description="Disordered" evidence="8">
    <location>
        <begin position="1837"/>
        <end position="1856"/>
    </location>
</feature>
<evidence type="ECO:0000313" key="9">
    <source>
        <dbReference type="EMBL" id="CAK9069625.1"/>
    </source>
</evidence>
<feature type="compositionally biased region" description="Low complexity" evidence="8">
    <location>
        <begin position="1965"/>
        <end position="1986"/>
    </location>
</feature>
<feature type="compositionally biased region" description="Basic and acidic residues" evidence="8">
    <location>
        <begin position="2221"/>
        <end position="2233"/>
    </location>
</feature>
<dbReference type="SUPFAM" id="SSF50156">
    <property type="entry name" value="PDZ domain-like"/>
    <property type="match status" value="1"/>
</dbReference>
<dbReference type="EC" id="2.4.1.1" evidence="7"/>
<evidence type="ECO:0000256" key="8">
    <source>
        <dbReference type="SAM" id="MobiDB-lite"/>
    </source>
</evidence>
<dbReference type="Gene3D" id="3.40.50.720">
    <property type="entry name" value="NAD(P)-binding Rossmann-like Domain"/>
    <property type="match status" value="1"/>
</dbReference>
<sequence>MTTTGVWSADKAGFEMKRKSSFSLLDATAVRPAPNVEGQDGNRMERLQQLMATYEPNDPESIQKSFARHLEYSLACTRFKFTMQDAYRAAGLVLRDRLLESLNDTNTYYREQDVKRGYYLSAEYLIGRHMQNAIANLDLEQQFKEAFEDLGMKLEELFSEEADPALGNGGLGRLAACFLDSMATLSLPCWGYGIRYSYGMFKQGIKDGRQIEEPDFWIGDGCPFEIPRPDVTYPVRFYGTVQDTYENGKNVSRWVGGEIVQAMAYDNPIPGFDTYNTNNLRLWRALPSKEFDLDAFSSAQFQDAITQRRKAEDLSAVLYPNDATYAGKELRLRQQYFFVSASLQDLLREFIKRPNYKWEDLPEKVAVQMNDTHPTIAVAEMMRLLVDVQKLEWDRAWELTRKCLNYTNHTVMPEALEKWPVEMFERMLPRHLQIIYQINGIWIQKLLQRYGDGPIIAALSIVEEGDVKKIRMGHLAIIGANKINGVAAIHTEIIKKETFPEYYKWCCDNGDPNKIVNMTNGVTPRRWIHCANPALSEIFTKYLGSQEWLTDMNKLKEMLQYKEDPKLHEEWIAMKKGCKAKLADWLKSTMDLEIDQDALIDIQIKRIHEYKRQLMNILFVIHRYLELKKKSPSERASFQKRVVLIGGKAASAYVNAKIIIKLINNVAKVINNDPDTKQYLKCAFVPNYCVSAAQVMIPASDISEHISTAGTEASGTSNMKFVMNGGLIVGTMDGANIEIREECGHDTMFIFGCEEHQVAGISARAQEGHYPIDNRLQAVFDAIRNGKFAGQAEPEAQSEFESIISRLCNTRAAGTWDGDRYLVIHDFPSFIDAQAKVDETYKNRSLWCKLSIQAASSMAQFSTDRTISEYAKVIWGVVPARRPVDEEMAARKSSIGKDKETIAKEAEENATAKEAAAKEAAAKAAEKEAAAKEAAKEAAEKDAVAKEAAKEAAAKDAAAKKAAKEASDKEAAAKEASRDATTKEAAAKKAAKDAATKRAAADKEVGLCGMQRRIPALELGQLRLWGVQAQQRLLNAKVQSITHFVNQWVLIWGLEGSNVEACKNLVLAGFNYFLRPEDIGKNRSECASKRVQEMNPLGSVSSSSEGPAKNPEKLKDCKRQCSKRCLFPSQERSAQGSTDVGQTGQNPETFSFPSFSDWLAAVPALLTGKSDDSFKLFGLFASFLRGKAERAVPSAAADFEAHCQEVKCQPKVDGLQTMQQAFGHFFVEPLVHVASVLGGLLSQEVIKAITRKDPPLVNSVCFNAHTGAALVEHCPAKPAAPVKRKAEEMRADERYMPSRGLFAQTLRADRHFLQADDEIRVSRVRGPAEVRAARERGEPERLMSAAYCQQLETREECFCSALGLDLRICTELTSVRVPVQRDLAQQIAEKDEEIEELKAKIAALRDALEKEPHFENFEMAMDEKNKVLEEQFARVEELQRENGLLKERLEHSAPESAPGKVGQPEQSGSPAQAQAESAPETAALQDQLVLAMQEIEQLRASSNVEDANKVRTENMELRARLAHAICCTTEAQKAVAAQSGHPTESVEEFHLLIENNDLPVGAMFRPRESRELGRGWQVLRVRENTWAEQQGVQPGDELHYIEGHPIEVLPEAEVMELLQQRPVRLTWYRRKAHPAILQSEEPEAETAVPLAKVDSEVDELKAQNRALEEQLSRLSIELGKEQFNAGSKDPQEILQLQAQLSAAVSRVAELEAEAAQDEPLAPEEQPNGSKDMEEITQLQAQLAASRARVAELEAQERAPAGSKESEIVQLQAQLSAAVARVAELEAEDEPLAPEEHLAAPDGSWEEEKKDLEQQLEARRGHIDQLETEVEQLKLQTKEEKKDLEQQLESRRGRIDQLETEVEHLELQMKEHKASESKESEEIVQLQAQLSAAHTRVAELEAQAAQDQSLVVEEQPSGSKELEEILCLQAQLSVANARVAELEAQAAQDGREEQPNVSKEREENTQLQAQLAAAHARGAELEAQAAQDEPLGSEEGSPRATSEELEEIILQLQAQLSAAHTRVEQLEAQATQDEPLPSQERSKTASEDSEDLMQLQTKLSAAHARVAEYSEDFMQLQAKLSAAHTRVAELEAQAAQDKPVVLEARIVELEHELHELRSRTDAQASQEVKPFALDLDEPKGKDGGDDGWDDFNFGDVQPPVKPSALDLDEPKGKDGGDDGWDDFNFGDVQPSVKPSALDLDEPKGKDGGDDGWDDFNFGDVQPSERKVSESKGSEEIMQLQAKLSAAHTRVAELEAQAAQDQSLAPK</sequence>
<protein>
    <recommendedName>
        <fullName evidence="7">Alpha-1,4 glucan phosphorylase</fullName>
        <ecNumber evidence="7">2.4.1.1</ecNumber>
    </recommendedName>
</protein>
<evidence type="ECO:0000256" key="5">
    <source>
        <dbReference type="ARBA" id="ARBA00022898"/>
    </source>
</evidence>
<comment type="function">
    <text evidence="7">Allosteric enzyme that catalyzes the rate-limiting step in glycogen catabolism, the phosphorolytic cleavage of glycogen to produce glucose-1-phosphate, and plays a central role in maintaining cellular and organismal glucose homeostasis.</text>
</comment>
<evidence type="ECO:0000256" key="2">
    <source>
        <dbReference type="ARBA" id="ARBA00006047"/>
    </source>
</evidence>
<dbReference type="Pfam" id="PF00343">
    <property type="entry name" value="Phosphorylase"/>
    <property type="match status" value="1"/>
</dbReference>
<dbReference type="PANTHER" id="PTHR11468:SF3">
    <property type="entry name" value="GLYCOGEN PHOSPHORYLASE, LIVER FORM"/>
    <property type="match status" value="1"/>
</dbReference>
<feature type="region of interest" description="Disordered" evidence="8">
    <location>
        <begin position="1447"/>
        <end position="1480"/>
    </location>
</feature>
<feature type="region of interest" description="Disordered" evidence="8">
    <location>
        <begin position="1943"/>
        <end position="2005"/>
    </location>
</feature>
<evidence type="ECO:0000256" key="3">
    <source>
        <dbReference type="ARBA" id="ARBA00022676"/>
    </source>
</evidence>
<dbReference type="PANTHER" id="PTHR11468">
    <property type="entry name" value="GLYCOGEN PHOSPHORYLASE"/>
    <property type="match status" value="1"/>
</dbReference>
<keyword evidence="5 7" id="KW-0663">Pyridoxal phosphate</keyword>
<feature type="region of interest" description="Disordered" evidence="8">
    <location>
        <begin position="2024"/>
        <end position="2051"/>
    </location>
</feature>
<dbReference type="NCBIfam" id="TIGR02093">
    <property type="entry name" value="P_ylase"/>
    <property type="match status" value="1"/>
</dbReference>
<evidence type="ECO:0000256" key="4">
    <source>
        <dbReference type="ARBA" id="ARBA00022679"/>
    </source>
</evidence>
<dbReference type="EMBL" id="CAXAMN010022472">
    <property type="protein sequence ID" value="CAK9069625.1"/>
    <property type="molecule type" value="Genomic_DNA"/>
</dbReference>
<proteinExistence type="inferred from homology"/>
<evidence type="ECO:0000256" key="7">
    <source>
        <dbReference type="RuleBase" id="RU000587"/>
    </source>
</evidence>
<dbReference type="InterPro" id="IPR036034">
    <property type="entry name" value="PDZ_sf"/>
</dbReference>
<organism evidence="9 10">
    <name type="scientific">Durusdinium trenchii</name>
    <dbReference type="NCBI Taxonomy" id="1381693"/>
    <lineage>
        <taxon>Eukaryota</taxon>
        <taxon>Sar</taxon>
        <taxon>Alveolata</taxon>
        <taxon>Dinophyceae</taxon>
        <taxon>Suessiales</taxon>
        <taxon>Symbiodiniaceae</taxon>
        <taxon>Durusdinium</taxon>
    </lineage>
</organism>
<feature type="compositionally biased region" description="Basic and acidic residues" evidence="8">
    <location>
        <begin position="1948"/>
        <end position="1963"/>
    </location>
</feature>
<dbReference type="CDD" id="cd04300">
    <property type="entry name" value="GT35_Glycogen_Phosphorylase"/>
    <property type="match status" value="1"/>
</dbReference>
<feature type="compositionally biased region" description="Basic and acidic residues" evidence="8">
    <location>
        <begin position="1805"/>
        <end position="1814"/>
    </location>
</feature>
<dbReference type="Gene3D" id="3.40.50.2000">
    <property type="entry name" value="Glycogen Phosphorylase B"/>
    <property type="match status" value="2"/>
</dbReference>
<feature type="region of interest" description="Disordered" evidence="8">
    <location>
        <begin position="1711"/>
        <end position="1731"/>
    </location>
</feature>
<dbReference type="PROSITE" id="PS00102">
    <property type="entry name" value="PHOSPHORYLASE"/>
    <property type="match status" value="1"/>
</dbReference>
<comment type="catalytic activity">
    <reaction evidence="7">
        <text>[(1-&gt;4)-alpha-D-glucosyl](n) + phosphate = [(1-&gt;4)-alpha-D-glucosyl](n-1) + alpha-D-glucose 1-phosphate</text>
        <dbReference type="Rhea" id="RHEA:41732"/>
        <dbReference type="Rhea" id="RHEA-COMP:9584"/>
        <dbReference type="Rhea" id="RHEA-COMP:9586"/>
        <dbReference type="ChEBI" id="CHEBI:15444"/>
        <dbReference type="ChEBI" id="CHEBI:43474"/>
        <dbReference type="ChEBI" id="CHEBI:58601"/>
        <dbReference type="EC" id="2.4.1.1"/>
    </reaction>
</comment>
<evidence type="ECO:0000256" key="1">
    <source>
        <dbReference type="ARBA" id="ARBA00001933"/>
    </source>
</evidence>
<reference evidence="9 10" key="1">
    <citation type="submission" date="2024-02" db="EMBL/GenBank/DDBJ databases">
        <authorList>
            <person name="Chen Y."/>
            <person name="Shah S."/>
            <person name="Dougan E. K."/>
            <person name="Thang M."/>
            <person name="Chan C."/>
        </authorList>
    </citation>
    <scope>NUCLEOTIDE SEQUENCE [LARGE SCALE GENOMIC DNA]</scope>
</reference>
<dbReference type="InterPro" id="IPR000811">
    <property type="entry name" value="Glyco_trans_35"/>
</dbReference>
<keyword evidence="4 7" id="KW-0808">Transferase</keyword>
<dbReference type="SUPFAM" id="SSF53756">
    <property type="entry name" value="UDP-Glycosyltransferase/glycogen phosphorylase"/>
    <property type="match status" value="1"/>
</dbReference>
<evidence type="ECO:0000256" key="6">
    <source>
        <dbReference type="ARBA" id="ARBA00023277"/>
    </source>
</evidence>
<feature type="region of interest" description="Disordered" evidence="8">
    <location>
        <begin position="1746"/>
        <end position="1766"/>
    </location>
</feature>
<feature type="region of interest" description="Disordered" evidence="8">
    <location>
        <begin position="1096"/>
        <end position="1115"/>
    </location>
</feature>
<keyword evidence="3 7" id="KW-0328">Glycosyltransferase</keyword>
<feature type="region of interest" description="Disordered" evidence="8">
    <location>
        <begin position="965"/>
        <end position="985"/>
    </location>
</feature>
<comment type="similarity">
    <text evidence="2 7">Belongs to the glycogen phosphorylase family.</text>
</comment>
<accession>A0ABP0P0S2</accession>
<comment type="cofactor">
    <cofactor evidence="1 7">
        <name>pyridoxal 5'-phosphate</name>
        <dbReference type="ChEBI" id="CHEBI:597326"/>
    </cofactor>
</comment>
<keyword evidence="10" id="KW-1185">Reference proteome</keyword>
<feature type="region of interest" description="Disordered" evidence="8">
    <location>
        <begin position="2116"/>
        <end position="2239"/>
    </location>
</feature>
<gene>
    <name evidence="9" type="ORF">CCMP2556_LOCUS34232</name>
</gene>
<comment type="caution">
    <text evidence="9">The sequence shown here is derived from an EMBL/GenBank/DDBJ whole genome shotgun (WGS) entry which is preliminary data.</text>
</comment>
<feature type="non-terminal residue" evidence="9">
    <location>
        <position position="2265"/>
    </location>
</feature>
<dbReference type="Gene3D" id="2.30.42.10">
    <property type="match status" value="1"/>
</dbReference>
<feature type="region of interest" description="Disordered" evidence="8">
    <location>
        <begin position="1785"/>
        <end position="1814"/>
    </location>
</feature>
<evidence type="ECO:0000313" key="10">
    <source>
        <dbReference type="Proteomes" id="UP001642484"/>
    </source>
</evidence>
<feature type="compositionally biased region" description="Polar residues" evidence="8">
    <location>
        <begin position="1464"/>
        <end position="1475"/>
    </location>
</feature>
<dbReference type="InterPro" id="IPR011833">
    <property type="entry name" value="Glycg_phsphrylas"/>
</dbReference>
<dbReference type="SUPFAM" id="SSF69572">
    <property type="entry name" value="Activating enzymes of the ubiquitin-like proteins"/>
    <property type="match status" value="1"/>
</dbReference>
<dbReference type="InterPro" id="IPR035090">
    <property type="entry name" value="Pyridoxal_P_attach_site"/>
</dbReference>
<keyword evidence="6 7" id="KW-0119">Carbohydrate metabolism</keyword>
<name>A0ABP0P0S2_9DINO</name>